<sequence length="183" mass="20337">MSPQISLIGLTILLGFVACSVQAEEPATQIEEMIVLKVQVMEKRPGQEKPVTLSQPMVQTMINLPVSLNVGGKAKSKFGDQEHSLGMQMGARFAKLEDDKYELKLAMSLGDQRQPEDEPQTEIFFENRLHVRTIMKSGETKKITISPYRWCELTINPSQTEREDFPKVSAVPSTAPGTSASSR</sequence>
<keyword evidence="2" id="KW-0732">Signal</keyword>
<comment type="caution">
    <text evidence="3">The sequence shown here is derived from an EMBL/GenBank/DDBJ whole genome shotgun (WGS) entry which is preliminary data.</text>
</comment>
<reference evidence="3 4" key="1">
    <citation type="submission" date="2018-02" db="EMBL/GenBank/DDBJ databases">
        <title>Comparative genomes isolates from brazilian mangrove.</title>
        <authorList>
            <person name="Araujo J.E."/>
            <person name="Taketani R.G."/>
            <person name="Silva M.C.P."/>
            <person name="Loureco M.V."/>
            <person name="Andreote F.D."/>
        </authorList>
    </citation>
    <scope>NUCLEOTIDE SEQUENCE [LARGE SCALE GENOMIC DNA]</scope>
    <source>
        <strain evidence="3 4">Hex-1 MGV</strain>
    </source>
</reference>
<dbReference type="AlphaFoldDB" id="A0A2S8FR23"/>
<proteinExistence type="predicted"/>
<protein>
    <recommendedName>
        <fullName evidence="5">DUF4412 domain-containing protein</fullName>
    </recommendedName>
</protein>
<gene>
    <name evidence="3" type="ORF">C5Y83_12225</name>
</gene>
<feature type="compositionally biased region" description="Polar residues" evidence="1">
    <location>
        <begin position="171"/>
        <end position="183"/>
    </location>
</feature>
<feature type="chain" id="PRO_5015652546" description="DUF4412 domain-containing protein" evidence="2">
    <location>
        <begin position="24"/>
        <end position="183"/>
    </location>
</feature>
<evidence type="ECO:0000313" key="4">
    <source>
        <dbReference type="Proteomes" id="UP000238322"/>
    </source>
</evidence>
<dbReference type="OrthoDB" id="286995at2"/>
<feature type="signal peptide" evidence="2">
    <location>
        <begin position="1"/>
        <end position="23"/>
    </location>
</feature>
<organism evidence="3 4">
    <name type="scientific">Blastopirellula marina</name>
    <dbReference type="NCBI Taxonomy" id="124"/>
    <lineage>
        <taxon>Bacteria</taxon>
        <taxon>Pseudomonadati</taxon>
        <taxon>Planctomycetota</taxon>
        <taxon>Planctomycetia</taxon>
        <taxon>Pirellulales</taxon>
        <taxon>Pirellulaceae</taxon>
        <taxon>Blastopirellula</taxon>
    </lineage>
</organism>
<evidence type="ECO:0008006" key="5">
    <source>
        <dbReference type="Google" id="ProtNLM"/>
    </source>
</evidence>
<dbReference type="RefSeq" id="WP_105330024.1">
    <property type="nucleotide sequence ID" value="NZ_PUHY01000010.1"/>
</dbReference>
<dbReference type="EMBL" id="PUHY01000010">
    <property type="protein sequence ID" value="PQO34294.1"/>
    <property type="molecule type" value="Genomic_DNA"/>
</dbReference>
<dbReference type="Proteomes" id="UP000238322">
    <property type="component" value="Unassembled WGS sequence"/>
</dbReference>
<name>A0A2S8FR23_9BACT</name>
<accession>A0A2S8FR23</accession>
<evidence type="ECO:0000256" key="1">
    <source>
        <dbReference type="SAM" id="MobiDB-lite"/>
    </source>
</evidence>
<feature type="region of interest" description="Disordered" evidence="1">
    <location>
        <begin position="159"/>
        <end position="183"/>
    </location>
</feature>
<evidence type="ECO:0000313" key="3">
    <source>
        <dbReference type="EMBL" id="PQO34294.1"/>
    </source>
</evidence>
<evidence type="ECO:0000256" key="2">
    <source>
        <dbReference type="SAM" id="SignalP"/>
    </source>
</evidence>